<reference evidence="4 5" key="1">
    <citation type="journal article" date="2016" name="Mol. Biol. Evol.">
        <title>Comparative Genomics of Early-Diverging Mushroom-Forming Fungi Provides Insights into the Origins of Lignocellulose Decay Capabilities.</title>
        <authorList>
            <person name="Nagy L.G."/>
            <person name="Riley R."/>
            <person name="Tritt A."/>
            <person name="Adam C."/>
            <person name="Daum C."/>
            <person name="Floudas D."/>
            <person name="Sun H."/>
            <person name="Yadav J.S."/>
            <person name="Pangilinan J."/>
            <person name="Larsson K.H."/>
            <person name="Matsuura K."/>
            <person name="Barry K."/>
            <person name="Labutti K."/>
            <person name="Kuo R."/>
            <person name="Ohm R.A."/>
            <person name="Bhattacharya S.S."/>
            <person name="Shirouzu T."/>
            <person name="Yoshinaga Y."/>
            <person name="Martin F.M."/>
            <person name="Grigoriev I.V."/>
            <person name="Hibbett D.S."/>
        </authorList>
    </citation>
    <scope>NUCLEOTIDE SEQUENCE [LARGE SCALE GENOMIC DNA]</scope>
    <source>
        <strain evidence="4 5">HHB14362 ss-1</strain>
    </source>
</reference>
<dbReference type="InterPro" id="IPR036291">
    <property type="entry name" value="NAD(P)-bd_dom_sf"/>
</dbReference>
<dbReference type="PANTHER" id="PTHR47706">
    <property type="entry name" value="NMRA-LIKE FAMILY PROTEIN"/>
    <property type="match status" value="1"/>
</dbReference>
<dbReference type="Gene3D" id="3.90.25.10">
    <property type="entry name" value="UDP-galactose 4-epimerase, domain 1"/>
    <property type="match status" value="1"/>
</dbReference>
<feature type="domain" description="NmrA-like" evidence="3">
    <location>
        <begin position="9"/>
        <end position="86"/>
    </location>
</feature>
<evidence type="ECO:0000313" key="5">
    <source>
        <dbReference type="Proteomes" id="UP000076761"/>
    </source>
</evidence>
<dbReference type="GO" id="GO:0016491">
    <property type="term" value="F:oxidoreductase activity"/>
    <property type="evidence" value="ECO:0007669"/>
    <property type="project" value="UniProtKB-KW"/>
</dbReference>
<keyword evidence="2" id="KW-0560">Oxidoreductase</keyword>
<dbReference type="InterPro" id="IPR008030">
    <property type="entry name" value="NmrA-like"/>
</dbReference>
<dbReference type="Pfam" id="PF05368">
    <property type="entry name" value="NmrA"/>
    <property type="match status" value="1"/>
</dbReference>
<dbReference type="Proteomes" id="UP000076761">
    <property type="component" value="Unassembled WGS sequence"/>
</dbReference>
<dbReference type="OrthoDB" id="3178299at2759"/>
<accession>A0A165MFY1</accession>
<proteinExistence type="predicted"/>
<protein>
    <recommendedName>
        <fullName evidence="3">NmrA-like domain-containing protein</fullName>
    </recommendedName>
</protein>
<gene>
    <name evidence="4" type="ORF">NEOLEDRAFT_1143598</name>
</gene>
<sequence length="94" mass="10442">MYILGNGDVKVDWSSISDIGNFIAATLARPQDSKNKTLNFPSDTVSQNRIAEMLEEYSGKKVERVYVPMEEVHCVVEDPSLVPKEVAESSKIPV</sequence>
<dbReference type="InParanoid" id="A0A165MFY1"/>
<evidence type="ECO:0000256" key="1">
    <source>
        <dbReference type="ARBA" id="ARBA00022857"/>
    </source>
</evidence>
<dbReference type="SUPFAM" id="SSF51735">
    <property type="entry name" value="NAD(P)-binding Rossmann-fold domains"/>
    <property type="match status" value="1"/>
</dbReference>
<organism evidence="4 5">
    <name type="scientific">Neolentinus lepideus HHB14362 ss-1</name>
    <dbReference type="NCBI Taxonomy" id="1314782"/>
    <lineage>
        <taxon>Eukaryota</taxon>
        <taxon>Fungi</taxon>
        <taxon>Dikarya</taxon>
        <taxon>Basidiomycota</taxon>
        <taxon>Agaricomycotina</taxon>
        <taxon>Agaricomycetes</taxon>
        <taxon>Gloeophyllales</taxon>
        <taxon>Gloeophyllaceae</taxon>
        <taxon>Neolentinus</taxon>
    </lineage>
</organism>
<evidence type="ECO:0000313" key="4">
    <source>
        <dbReference type="EMBL" id="KZT18286.1"/>
    </source>
</evidence>
<name>A0A165MFY1_9AGAM</name>
<dbReference type="STRING" id="1314782.A0A165MFY1"/>
<dbReference type="EMBL" id="KV425692">
    <property type="protein sequence ID" value="KZT18286.1"/>
    <property type="molecule type" value="Genomic_DNA"/>
</dbReference>
<keyword evidence="1" id="KW-0521">NADP</keyword>
<dbReference type="AlphaFoldDB" id="A0A165MFY1"/>
<dbReference type="Gene3D" id="3.40.50.720">
    <property type="entry name" value="NAD(P)-binding Rossmann-like Domain"/>
    <property type="match status" value="1"/>
</dbReference>
<dbReference type="PANTHER" id="PTHR47706:SF9">
    <property type="entry name" value="NMRA-LIKE DOMAIN-CONTAINING PROTEIN-RELATED"/>
    <property type="match status" value="1"/>
</dbReference>
<keyword evidence="5" id="KW-1185">Reference proteome</keyword>
<dbReference type="InterPro" id="IPR051609">
    <property type="entry name" value="NmrA/Isoflavone_reductase-like"/>
</dbReference>
<evidence type="ECO:0000259" key="3">
    <source>
        <dbReference type="Pfam" id="PF05368"/>
    </source>
</evidence>
<evidence type="ECO:0000256" key="2">
    <source>
        <dbReference type="ARBA" id="ARBA00023002"/>
    </source>
</evidence>